<organism evidence="2 3">
    <name type="scientific">Roseomonas haemaphysalidis</name>
    <dbReference type="NCBI Taxonomy" id="2768162"/>
    <lineage>
        <taxon>Bacteria</taxon>
        <taxon>Pseudomonadati</taxon>
        <taxon>Pseudomonadota</taxon>
        <taxon>Alphaproteobacteria</taxon>
        <taxon>Acetobacterales</taxon>
        <taxon>Roseomonadaceae</taxon>
        <taxon>Roseomonas</taxon>
    </lineage>
</organism>
<evidence type="ECO:0000313" key="3">
    <source>
        <dbReference type="Proteomes" id="UP001518989"/>
    </source>
</evidence>
<sequence>MPADPAPSRRRPLAALLLLPLAWPLPAAAQLRSVAVPAGAGVVVAPRGQAAPRLVAPPRGMAVAEPAAPVQLAPGPGLAGPMVGILLPAAAAALLGSSLAGGGGGGGGGPVRTR</sequence>
<evidence type="ECO:0000313" key="2">
    <source>
        <dbReference type="EMBL" id="MBO1081398.1"/>
    </source>
</evidence>
<feature type="signal peptide" evidence="1">
    <location>
        <begin position="1"/>
        <end position="29"/>
    </location>
</feature>
<accession>A0ABS3KV89</accession>
<dbReference type="RefSeq" id="WP_207419570.1">
    <property type="nucleotide sequence ID" value="NZ_CP061177.1"/>
</dbReference>
<keyword evidence="3" id="KW-1185">Reference proteome</keyword>
<feature type="chain" id="PRO_5046426821" evidence="1">
    <location>
        <begin position="30"/>
        <end position="114"/>
    </location>
</feature>
<dbReference type="Proteomes" id="UP001518989">
    <property type="component" value="Unassembled WGS sequence"/>
</dbReference>
<comment type="caution">
    <text evidence="2">The sequence shown here is derived from an EMBL/GenBank/DDBJ whole genome shotgun (WGS) entry which is preliminary data.</text>
</comment>
<gene>
    <name evidence="2" type="ORF">IAI61_20390</name>
</gene>
<keyword evidence="1" id="KW-0732">Signal</keyword>
<proteinExistence type="predicted"/>
<dbReference type="EMBL" id="JACTNG010000014">
    <property type="protein sequence ID" value="MBO1081398.1"/>
    <property type="molecule type" value="Genomic_DNA"/>
</dbReference>
<name>A0ABS3KV89_9PROT</name>
<evidence type="ECO:0000256" key="1">
    <source>
        <dbReference type="SAM" id="SignalP"/>
    </source>
</evidence>
<reference evidence="2 3" key="1">
    <citation type="submission" date="2020-09" db="EMBL/GenBank/DDBJ databases">
        <title>Roseomonas.</title>
        <authorList>
            <person name="Zhu W."/>
        </authorList>
    </citation>
    <scope>NUCLEOTIDE SEQUENCE [LARGE SCALE GENOMIC DNA]</scope>
    <source>
        <strain evidence="2 3">573</strain>
    </source>
</reference>
<protein>
    <submittedName>
        <fullName evidence="2">Uncharacterized protein</fullName>
    </submittedName>
</protein>